<dbReference type="Proteomes" id="UP000266841">
    <property type="component" value="Unassembled WGS sequence"/>
</dbReference>
<proteinExistence type="predicted"/>
<reference evidence="2 3" key="1">
    <citation type="journal article" date="2012" name="Genome Biol.">
        <title>Genome and low-iron response of an oceanic diatom adapted to chronic iron limitation.</title>
        <authorList>
            <person name="Lommer M."/>
            <person name="Specht M."/>
            <person name="Roy A.S."/>
            <person name="Kraemer L."/>
            <person name="Andreson R."/>
            <person name="Gutowska M.A."/>
            <person name="Wolf J."/>
            <person name="Bergner S.V."/>
            <person name="Schilhabel M.B."/>
            <person name="Klostermeier U.C."/>
            <person name="Beiko R.G."/>
            <person name="Rosenstiel P."/>
            <person name="Hippler M."/>
            <person name="Laroche J."/>
        </authorList>
    </citation>
    <scope>NUCLEOTIDE SEQUENCE [LARGE SCALE GENOMIC DNA]</scope>
    <source>
        <strain evidence="2 3">CCMP1005</strain>
    </source>
</reference>
<evidence type="ECO:0000313" key="3">
    <source>
        <dbReference type="Proteomes" id="UP000266841"/>
    </source>
</evidence>
<organism evidence="2 3">
    <name type="scientific">Thalassiosira oceanica</name>
    <name type="common">Marine diatom</name>
    <dbReference type="NCBI Taxonomy" id="159749"/>
    <lineage>
        <taxon>Eukaryota</taxon>
        <taxon>Sar</taxon>
        <taxon>Stramenopiles</taxon>
        <taxon>Ochrophyta</taxon>
        <taxon>Bacillariophyta</taxon>
        <taxon>Coscinodiscophyceae</taxon>
        <taxon>Thalassiosirophycidae</taxon>
        <taxon>Thalassiosirales</taxon>
        <taxon>Thalassiosiraceae</taxon>
        <taxon>Thalassiosira</taxon>
    </lineage>
</organism>
<comment type="caution">
    <text evidence="2">The sequence shown here is derived from an EMBL/GenBank/DDBJ whole genome shotgun (WGS) entry which is preliminary data.</text>
</comment>
<gene>
    <name evidence="2" type="ORF">THAOC_22698</name>
</gene>
<sequence>GLRVAVYEERPWGPDPGSKRRMKGAVPEPGGELRKSHVHARPGTSGTTAATEAGRRDGRRAARGLLDVPRQVVRRHPLMIAEQLAKMFVRASVRPSVLTKSD</sequence>
<dbReference type="AlphaFoldDB" id="K0S8R7"/>
<name>K0S8R7_THAOC</name>
<keyword evidence="3" id="KW-1185">Reference proteome</keyword>
<feature type="compositionally biased region" description="Low complexity" evidence="1">
    <location>
        <begin position="43"/>
        <end position="52"/>
    </location>
</feature>
<dbReference type="EMBL" id="AGNL01028788">
    <property type="protein sequence ID" value="EJK57276.1"/>
    <property type="molecule type" value="Genomic_DNA"/>
</dbReference>
<feature type="non-terminal residue" evidence="2">
    <location>
        <position position="1"/>
    </location>
</feature>
<evidence type="ECO:0000313" key="2">
    <source>
        <dbReference type="EMBL" id="EJK57276.1"/>
    </source>
</evidence>
<evidence type="ECO:0000256" key="1">
    <source>
        <dbReference type="SAM" id="MobiDB-lite"/>
    </source>
</evidence>
<protein>
    <submittedName>
        <fullName evidence="2">Uncharacterized protein</fullName>
    </submittedName>
</protein>
<feature type="region of interest" description="Disordered" evidence="1">
    <location>
        <begin position="1"/>
        <end position="62"/>
    </location>
</feature>
<accession>K0S8R7</accession>
<feature type="compositionally biased region" description="Basic and acidic residues" evidence="1">
    <location>
        <begin position="1"/>
        <end position="12"/>
    </location>
</feature>